<dbReference type="Proteomes" id="UP000510647">
    <property type="component" value="Chromosome 6"/>
</dbReference>
<evidence type="ECO:0000256" key="9">
    <source>
        <dbReference type="RuleBase" id="RU361234"/>
    </source>
</evidence>
<dbReference type="Gene3D" id="3.10.290.10">
    <property type="entry name" value="RNA-binding S4 domain"/>
    <property type="match status" value="1"/>
</dbReference>
<dbReference type="GO" id="GO:0006437">
    <property type="term" value="P:tyrosyl-tRNA aminoacylation"/>
    <property type="evidence" value="ECO:0007669"/>
    <property type="project" value="InterPro"/>
</dbReference>
<keyword evidence="2 9" id="KW-0436">Ligase</keyword>
<dbReference type="InterPro" id="IPR014729">
    <property type="entry name" value="Rossmann-like_a/b/a_fold"/>
</dbReference>
<accession>A0A7H9HUW7</accession>
<evidence type="ECO:0000256" key="6">
    <source>
        <dbReference type="ARBA" id="ARBA00023146"/>
    </source>
</evidence>
<dbReference type="SUPFAM" id="SSF55174">
    <property type="entry name" value="Alpha-L RNA-binding motif"/>
    <property type="match status" value="1"/>
</dbReference>
<dbReference type="InterPro" id="IPR024088">
    <property type="entry name" value="Tyr-tRNA-ligase_bac-type"/>
</dbReference>
<evidence type="ECO:0000256" key="2">
    <source>
        <dbReference type="ARBA" id="ARBA00022598"/>
    </source>
</evidence>
<reference evidence="10 11" key="1">
    <citation type="submission" date="2020-06" db="EMBL/GenBank/DDBJ databases">
        <title>The yeast mating-type switching endonuclease HO is a domesticated member of an unorthodox homing genetic element family.</title>
        <authorList>
            <person name="Coughlan A.Y."/>
            <person name="Lombardi L."/>
            <person name="Braun-Galleani S."/>
            <person name="Martos A.R."/>
            <person name="Galeote V."/>
            <person name="Bigey F."/>
            <person name="Dequin S."/>
            <person name="Byrne K.P."/>
            <person name="Wolfe K.H."/>
        </authorList>
    </citation>
    <scope>NUCLEOTIDE SEQUENCE [LARGE SCALE GENOMIC DNA]</scope>
    <source>
        <strain evidence="10 11">CBS2947</strain>
    </source>
</reference>
<dbReference type="InterPro" id="IPR002305">
    <property type="entry name" value="aa-tRNA-synth_Ic"/>
</dbReference>
<evidence type="ECO:0000256" key="4">
    <source>
        <dbReference type="ARBA" id="ARBA00022840"/>
    </source>
</evidence>
<organism evidence="10 11">
    <name type="scientific">Torulaspora globosa</name>
    <dbReference type="NCBI Taxonomy" id="48254"/>
    <lineage>
        <taxon>Eukaryota</taxon>
        <taxon>Fungi</taxon>
        <taxon>Dikarya</taxon>
        <taxon>Ascomycota</taxon>
        <taxon>Saccharomycotina</taxon>
        <taxon>Saccharomycetes</taxon>
        <taxon>Saccharomycetales</taxon>
        <taxon>Saccharomycetaceae</taxon>
        <taxon>Torulaspora</taxon>
    </lineage>
</organism>
<evidence type="ECO:0000256" key="1">
    <source>
        <dbReference type="ARBA" id="ARBA00013160"/>
    </source>
</evidence>
<keyword evidence="6 9" id="KW-0030">Aminoacyl-tRNA synthetase</keyword>
<dbReference type="FunFam" id="1.10.240.10:FF:000001">
    <property type="entry name" value="Tyrosine--tRNA ligase"/>
    <property type="match status" value="1"/>
</dbReference>
<dbReference type="EC" id="6.1.1.1" evidence="1 9"/>
<dbReference type="Gene3D" id="1.10.240.10">
    <property type="entry name" value="Tyrosyl-Transfer RNA Synthetase"/>
    <property type="match status" value="1"/>
</dbReference>
<dbReference type="GO" id="GO:0005739">
    <property type="term" value="C:mitochondrion"/>
    <property type="evidence" value="ECO:0007669"/>
    <property type="project" value="TreeGrafter"/>
</dbReference>
<dbReference type="InterPro" id="IPR036986">
    <property type="entry name" value="S4_RNA-bd_sf"/>
</dbReference>
<sequence>MLVGVGWIGRRLFSCTGRRARDLLEELKVRGLVSQVSEPERVLHEKLSNGSRVHLYCGADPTARSLHLGNIVPLMVLLNFYVRGHDVVALVGGATGRVGDPSGRKTERSVMEEMDRIDNIARIKVQLARFFRNGWEYYSSRRGNGVCGKVRVLDNYNWWKDVRMLDFLSQYGRHIRIQSMLARDSVSARLDSAEGLGFNEFTYQILQAYDFYHMYREDGVSVQVGGNDQWGNITAGIDLINRADPNAAKMPAFGITTPLLTTASGEKFGKSAGNAVFIDPEINTNFDIFQFFYNTADADVARLLKTFTFLTIDEIDAAVSKHMQSPHLRQGQALLAREVTDLLHGCGSGENAQALSDIVFGEFADYNSISCERLIDMFSQAKLLHHATTKTSLTDLVAQLSKTSKSAARRILKQGAVYLGPARTKVTEDTTCWTPYLIDNQALLIRIGKQKCFLVKMV</sequence>
<dbReference type="NCBIfam" id="TIGR00234">
    <property type="entry name" value="tyrS"/>
    <property type="match status" value="1"/>
</dbReference>
<keyword evidence="5 9" id="KW-0648">Protein biosynthesis</keyword>
<evidence type="ECO:0000313" key="10">
    <source>
        <dbReference type="EMBL" id="QLQ81534.1"/>
    </source>
</evidence>
<keyword evidence="11" id="KW-1185">Reference proteome</keyword>
<dbReference type="SUPFAM" id="SSF52374">
    <property type="entry name" value="Nucleotidylyl transferase"/>
    <property type="match status" value="1"/>
</dbReference>
<evidence type="ECO:0000256" key="3">
    <source>
        <dbReference type="ARBA" id="ARBA00022741"/>
    </source>
</evidence>
<dbReference type="AlphaFoldDB" id="A0A7H9HUW7"/>
<dbReference type="GO" id="GO:0005829">
    <property type="term" value="C:cytosol"/>
    <property type="evidence" value="ECO:0007669"/>
    <property type="project" value="TreeGrafter"/>
</dbReference>
<keyword evidence="3 9" id="KW-0547">Nucleotide-binding</keyword>
<dbReference type="Pfam" id="PF00579">
    <property type="entry name" value="tRNA-synt_1b"/>
    <property type="match status" value="1"/>
</dbReference>
<proteinExistence type="inferred from homology"/>
<comment type="catalytic activity">
    <reaction evidence="8 9">
        <text>tRNA(Tyr) + L-tyrosine + ATP = L-tyrosyl-tRNA(Tyr) + AMP + diphosphate + H(+)</text>
        <dbReference type="Rhea" id="RHEA:10220"/>
        <dbReference type="Rhea" id="RHEA-COMP:9706"/>
        <dbReference type="Rhea" id="RHEA-COMP:9707"/>
        <dbReference type="ChEBI" id="CHEBI:15378"/>
        <dbReference type="ChEBI" id="CHEBI:30616"/>
        <dbReference type="ChEBI" id="CHEBI:33019"/>
        <dbReference type="ChEBI" id="CHEBI:58315"/>
        <dbReference type="ChEBI" id="CHEBI:78442"/>
        <dbReference type="ChEBI" id="CHEBI:78536"/>
        <dbReference type="ChEBI" id="CHEBI:456215"/>
        <dbReference type="EC" id="6.1.1.1"/>
    </reaction>
</comment>
<dbReference type="GO" id="GO:0005524">
    <property type="term" value="F:ATP binding"/>
    <property type="evidence" value="ECO:0007669"/>
    <property type="project" value="UniProtKB-KW"/>
</dbReference>
<dbReference type="CDD" id="cd00805">
    <property type="entry name" value="TyrRS_core"/>
    <property type="match status" value="1"/>
</dbReference>
<evidence type="ECO:0000256" key="7">
    <source>
        <dbReference type="ARBA" id="ARBA00033323"/>
    </source>
</evidence>
<protein>
    <recommendedName>
        <fullName evidence="1 9">Tyrosine--tRNA ligase</fullName>
        <ecNumber evidence="1 9">6.1.1.1</ecNumber>
    </recommendedName>
    <alternativeName>
        <fullName evidence="7 9">Tyrosyl-tRNA synthetase</fullName>
    </alternativeName>
</protein>
<dbReference type="Gene3D" id="3.40.50.620">
    <property type="entry name" value="HUPs"/>
    <property type="match status" value="1"/>
</dbReference>
<dbReference type="OrthoDB" id="337870at2759"/>
<keyword evidence="4 9" id="KW-0067">ATP-binding</keyword>
<comment type="similarity">
    <text evidence="9">Belongs to the class-I aminoacyl-tRNA synthetase family.</text>
</comment>
<dbReference type="GO" id="GO:0003723">
    <property type="term" value="F:RNA binding"/>
    <property type="evidence" value="ECO:0007669"/>
    <property type="project" value="InterPro"/>
</dbReference>
<evidence type="ECO:0000256" key="5">
    <source>
        <dbReference type="ARBA" id="ARBA00022917"/>
    </source>
</evidence>
<dbReference type="PRINTS" id="PR01040">
    <property type="entry name" value="TRNASYNTHTYR"/>
</dbReference>
<evidence type="ECO:0000313" key="11">
    <source>
        <dbReference type="Proteomes" id="UP000510647"/>
    </source>
</evidence>
<dbReference type="InterPro" id="IPR002307">
    <property type="entry name" value="Tyr-tRNA-ligase"/>
</dbReference>
<dbReference type="EMBL" id="CP059272">
    <property type="protein sequence ID" value="QLQ81534.1"/>
    <property type="molecule type" value="Genomic_DNA"/>
</dbReference>
<dbReference type="PANTHER" id="PTHR11766">
    <property type="entry name" value="TYROSYL-TRNA SYNTHETASE"/>
    <property type="match status" value="1"/>
</dbReference>
<dbReference type="PANTHER" id="PTHR11766:SF0">
    <property type="entry name" value="TYROSINE--TRNA LIGASE, MITOCHONDRIAL"/>
    <property type="match status" value="1"/>
</dbReference>
<name>A0A7H9HUW7_9SACH</name>
<evidence type="ECO:0000256" key="8">
    <source>
        <dbReference type="ARBA" id="ARBA00048248"/>
    </source>
</evidence>
<gene>
    <name evidence="10" type="ORF">HG537_0F02950</name>
</gene>
<dbReference type="GO" id="GO:0004831">
    <property type="term" value="F:tyrosine-tRNA ligase activity"/>
    <property type="evidence" value="ECO:0007669"/>
    <property type="project" value="UniProtKB-EC"/>
</dbReference>